<dbReference type="Gene3D" id="3.30.2010.10">
    <property type="entry name" value="Metalloproteases ('zincins'), catalytic domain"/>
    <property type="match status" value="1"/>
</dbReference>
<comment type="similarity">
    <text evidence="6">Belongs to the peptidase M48 family.</text>
</comment>
<evidence type="ECO:0000256" key="4">
    <source>
        <dbReference type="ARBA" id="ARBA00022833"/>
    </source>
</evidence>
<protein>
    <recommendedName>
        <fullName evidence="7">Peptidase M48 domain-containing protein</fullName>
    </recommendedName>
</protein>
<keyword evidence="5 6" id="KW-0482">Metalloprotease</keyword>
<evidence type="ECO:0000313" key="8">
    <source>
        <dbReference type="EMBL" id="KKT80999.1"/>
    </source>
</evidence>
<feature type="domain" description="Peptidase M48" evidence="7">
    <location>
        <begin position="60"/>
        <end position="116"/>
    </location>
</feature>
<name>A0A0G1N9W4_9BACT</name>
<dbReference type="AlphaFoldDB" id="A0A0G1N9W4"/>
<dbReference type="InterPro" id="IPR001915">
    <property type="entry name" value="Peptidase_M48"/>
</dbReference>
<keyword evidence="4 6" id="KW-0862">Zinc</keyword>
<keyword evidence="2" id="KW-0479">Metal-binding</keyword>
<dbReference type="GO" id="GO:0006508">
    <property type="term" value="P:proteolysis"/>
    <property type="evidence" value="ECO:0007669"/>
    <property type="project" value="UniProtKB-KW"/>
</dbReference>
<comment type="cofactor">
    <cofactor evidence="6">
        <name>Zn(2+)</name>
        <dbReference type="ChEBI" id="CHEBI:29105"/>
    </cofactor>
    <text evidence="6">Binds 1 zinc ion per subunit.</text>
</comment>
<reference evidence="8 9" key="1">
    <citation type="journal article" date="2015" name="Nature">
        <title>rRNA introns, odd ribosomes, and small enigmatic genomes across a large radiation of phyla.</title>
        <authorList>
            <person name="Brown C.T."/>
            <person name="Hug L.A."/>
            <person name="Thomas B.C."/>
            <person name="Sharon I."/>
            <person name="Castelle C.J."/>
            <person name="Singh A."/>
            <person name="Wilkins M.J."/>
            <person name="Williams K.H."/>
            <person name="Banfield J.F."/>
        </authorList>
    </citation>
    <scope>NUCLEOTIDE SEQUENCE [LARGE SCALE GENOMIC DNA]</scope>
</reference>
<keyword evidence="1 6" id="KW-0645">Protease</keyword>
<comment type="caution">
    <text evidence="8">The sequence shown here is derived from an EMBL/GenBank/DDBJ whole genome shotgun (WGS) entry which is preliminary data.</text>
</comment>
<evidence type="ECO:0000256" key="3">
    <source>
        <dbReference type="ARBA" id="ARBA00022801"/>
    </source>
</evidence>
<sequence>MIFRFFAGLLGCFLLINIYALGFLETEEHKTDFPAASLYNDQVVRYYEQINEARKRFKVSLSIHDPCYVIVFKADYLNAYYFWVYKCIYITEKALIEFTPDELAGLLAHEFAHAEEAERFGDDFRPHWMVDVRAAEIAGKSGILSVVKKLKKESDRKTNFLRKHPYLFFLAIRLVNHNAEYDDRIAHINAVPD</sequence>
<accession>A0A0G1N9W4</accession>
<evidence type="ECO:0000256" key="2">
    <source>
        <dbReference type="ARBA" id="ARBA00022723"/>
    </source>
</evidence>
<proteinExistence type="inferred from homology"/>
<dbReference type="Pfam" id="PF01435">
    <property type="entry name" value="Peptidase_M48"/>
    <property type="match status" value="1"/>
</dbReference>
<evidence type="ECO:0000256" key="5">
    <source>
        <dbReference type="ARBA" id="ARBA00023049"/>
    </source>
</evidence>
<keyword evidence="3 6" id="KW-0378">Hydrolase</keyword>
<evidence type="ECO:0000313" key="9">
    <source>
        <dbReference type="Proteomes" id="UP000034032"/>
    </source>
</evidence>
<evidence type="ECO:0000256" key="1">
    <source>
        <dbReference type="ARBA" id="ARBA00022670"/>
    </source>
</evidence>
<organism evidence="8 9">
    <name type="scientific">Candidatus Yanofskybacteria bacterium GW2011_GWA2_44_9</name>
    <dbReference type="NCBI Taxonomy" id="1619025"/>
    <lineage>
        <taxon>Bacteria</taxon>
        <taxon>Candidatus Yanofskyibacteriota</taxon>
    </lineage>
</organism>
<dbReference type="GO" id="GO:0004222">
    <property type="term" value="F:metalloendopeptidase activity"/>
    <property type="evidence" value="ECO:0007669"/>
    <property type="project" value="InterPro"/>
</dbReference>
<evidence type="ECO:0000259" key="7">
    <source>
        <dbReference type="Pfam" id="PF01435"/>
    </source>
</evidence>
<dbReference type="EMBL" id="LCJR01000029">
    <property type="protein sequence ID" value="KKT80999.1"/>
    <property type="molecule type" value="Genomic_DNA"/>
</dbReference>
<gene>
    <name evidence="8" type="ORF">UW79_C0029G0008</name>
</gene>
<evidence type="ECO:0000256" key="6">
    <source>
        <dbReference type="RuleBase" id="RU003983"/>
    </source>
</evidence>
<dbReference type="Proteomes" id="UP000034032">
    <property type="component" value="Unassembled WGS sequence"/>
</dbReference>
<dbReference type="GO" id="GO:0046872">
    <property type="term" value="F:metal ion binding"/>
    <property type="evidence" value="ECO:0007669"/>
    <property type="project" value="UniProtKB-KW"/>
</dbReference>